<reference evidence="3" key="1">
    <citation type="submission" date="2022-11" db="UniProtKB">
        <authorList>
            <consortium name="WormBaseParasite"/>
        </authorList>
    </citation>
    <scope>IDENTIFICATION</scope>
</reference>
<dbReference type="Proteomes" id="UP000887565">
    <property type="component" value="Unplaced"/>
</dbReference>
<feature type="compositionally biased region" description="Basic and acidic residues" evidence="1">
    <location>
        <begin position="178"/>
        <end position="203"/>
    </location>
</feature>
<feature type="region of interest" description="Disordered" evidence="1">
    <location>
        <begin position="1"/>
        <end position="28"/>
    </location>
</feature>
<name>A0A915J3I4_ROMCU</name>
<feature type="compositionally biased region" description="Basic residues" evidence="1">
    <location>
        <begin position="73"/>
        <end position="84"/>
    </location>
</feature>
<feature type="region of interest" description="Disordered" evidence="1">
    <location>
        <begin position="49"/>
        <end position="203"/>
    </location>
</feature>
<proteinExistence type="predicted"/>
<organism evidence="2 3">
    <name type="scientific">Romanomermis culicivorax</name>
    <name type="common">Nematode worm</name>
    <dbReference type="NCBI Taxonomy" id="13658"/>
    <lineage>
        <taxon>Eukaryota</taxon>
        <taxon>Metazoa</taxon>
        <taxon>Ecdysozoa</taxon>
        <taxon>Nematoda</taxon>
        <taxon>Enoplea</taxon>
        <taxon>Dorylaimia</taxon>
        <taxon>Mermithida</taxon>
        <taxon>Mermithoidea</taxon>
        <taxon>Mermithidae</taxon>
        <taxon>Romanomermis</taxon>
    </lineage>
</organism>
<feature type="compositionally biased region" description="Basic residues" evidence="1">
    <location>
        <begin position="91"/>
        <end position="111"/>
    </location>
</feature>
<evidence type="ECO:0000256" key="1">
    <source>
        <dbReference type="SAM" id="MobiDB-lite"/>
    </source>
</evidence>
<evidence type="ECO:0000313" key="3">
    <source>
        <dbReference type="WBParaSite" id="nRc.2.0.1.t20408-RA"/>
    </source>
</evidence>
<dbReference type="AlphaFoldDB" id="A0A915J3I4"/>
<keyword evidence="2" id="KW-1185">Reference proteome</keyword>
<dbReference type="WBParaSite" id="nRc.2.0.1.t20408-RA">
    <property type="protein sequence ID" value="nRc.2.0.1.t20408-RA"/>
    <property type="gene ID" value="nRc.2.0.1.g20408"/>
</dbReference>
<sequence length="361" mass="42397">MINVYEGPSHSAPQTSRNDDFVRPSVFEPNFSDPYYALAYQNALRERGYLPSSARQSSPSPTPVDYREDNRSRSRSPRPRRGTGRRSPTPRSHRSSLRRGRSPTPPHRHERRSPTSPLHHRRSRSPRIDRYRRARSRQRSRSPPDRRRPRSPMGTGRRISSQNYSSRDKSRLASPNSRKNDKDEKKTEKNYEQKENQNNKPIDRNLRVPVALNEAIPYPTILQYVKTAVCDFRRTWRRRYRDETDWNGYAYNIRCEIRAQLAKMCNFDGGESGKTFSVLSSYLDNKMAMKMHTGCQMVKDLKKKRKKRKHRALVGENSVKSYRVEDSYDCHHGFKTNYEHCHHDLANLRAINIILGIEEPQ</sequence>
<accession>A0A915J3I4</accession>
<protein>
    <submittedName>
        <fullName evidence="3">Uncharacterized protein</fullName>
    </submittedName>
</protein>
<evidence type="ECO:0000313" key="2">
    <source>
        <dbReference type="Proteomes" id="UP000887565"/>
    </source>
</evidence>